<dbReference type="InterPro" id="IPR001789">
    <property type="entry name" value="Sig_transdc_resp-reg_receiver"/>
</dbReference>
<dbReference type="CDD" id="cd00383">
    <property type="entry name" value="trans_reg_C"/>
    <property type="match status" value="1"/>
</dbReference>
<dbReference type="Pfam" id="PF00486">
    <property type="entry name" value="Trans_reg_C"/>
    <property type="match status" value="1"/>
</dbReference>
<proteinExistence type="predicted"/>
<evidence type="ECO:0000256" key="2">
    <source>
        <dbReference type="ARBA" id="ARBA00022490"/>
    </source>
</evidence>
<evidence type="ECO:0000256" key="9">
    <source>
        <dbReference type="PROSITE-ProRule" id="PRU01091"/>
    </source>
</evidence>
<keyword evidence="7" id="KW-0804">Transcription</keyword>
<evidence type="ECO:0000256" key="1">
    <source>
        <dbReference type="ARBA" id="ARBA00004496"/>
    </source>
</evidence>
<dbReference type="FunFam" id="3.40.50.2300:FF:000001">
    <property type="entry name" value="DNA-binding response regulator PhoB"/>
    <property type="match status" value="1"/>
</dbReference>
<evidence type="ECO:0000256" key="3">
    <source>
        <dbReference type="ARBA" id="ARBA00022553"/>
    </source>
</evidence>
<dbReference type="GO" id="GO:0000156">
    <property type="term" value="F:phosphorelay response regulator activity"/>
    <property type="evidence" value="ECO:0007669"/>
    <property type="project" value="TreeGrafter"/>
</dbReference>
<comment type="subcellular location">
    <subcellularLocation>
        <location evidence="1">Cytoplasm</location>
    </subcellularLocation>
</comment>
<keyword evidence="5" id="KW-0805">Transcription regulation</keyword>
<dbReference type="PANTHER" id="PTHR48111:SF39">
    <property type="entry name" value="TRANSCRIPTIONAL REGULATORY PROTEIN CPXR"/>
    <property type="match status" value="1"/>
</dbReference>
<keyword evidence="13" id="KW-1185">Reference proteome</keyword>
<dbReference type="PROSITE" id="PS50110">
    <property type="entry name" value="RESPONSE_REGULATORY"/>
    <property type="match status" value="1"/>
</dbReference>
<evidence type="ECO:0000256" key="5">
    <source>
        <dbReference type="ARBA" id="ARBA00023015"/>
    </source>
</evidence>
<dbReference type="Gene3D" id="6.10.250.690">
    <property type="match status" value="1"/>
</dbReference>
<evidence type="ECO:0000313" key="12">
    <source>
        <dbReference type="EMBL" id="KAA1193266.1"/>
    </source>
</evidence>
<name>A0A5B0X1V2_9GAMM</name>
<evidence type="ECO:0000313" key="13">
    <source>
        <dbReference type="Proteomes" id="UP000323708"/>
    </source>
</evidence>
<dbReference type="GO" id="GO:0006355">
    <property type="term" value="P:regulation of DNA-templated transcription"/>
    <property type="evidence" value="ECO:0007669"/>
    <property type="project" value="InterPro"/>
</dbReference>
<dbReference type="Gene3D" id="1.10.10.10">
    <property type="entry name" value="Winged helix-like DNA-binding domain superfamily/Winged helix DNA-binding domain"/>
    <property type="match status" value="1"/>
</dbReference>
<dbReference type="GO" id="GO:0005829">
    <property type="term" value="C:cytosol"/>
    <property type="evidence" value="ECO:0007669"/>
    <property type="project" value="TreeGrafter"/>
</dbReference>
<keyword evidence="6 9" id="KW-0238">DNA-binding</keyword>
<dbReference type="SUPFAM" id="SSF46894">
    <property type="entry name" value="C-terminal effector domain of the bipartite response regulators"/>
    <property type="match status" value="1"/>
</dbReference>
<sequence length="233" mass="25419">MESRVLLVDDDQELCELLADYLQQQGFQVHAVHDGDTALPEIERQAYDAVVLDIMLPGTQGLDILRKLRESSHIPVIMLTARGEDTDRIVGLELGADDYLPKPCNPRELVARLRAVLRRSGGEDNRGTSAAVEISAGDTRLNSATREASHGQHNLALTSAEFNLLRLLVSRAGRAVDKETLSREALGRPLSAYDRSVDVHISKIRRKLAAAGATDLIVSVRGQGYQFAVDASA</sequence>
<dbReference type="SMART" id="SM00862">
    <property type="entry name" value="Trans_reg_C"/>
    <property type="match status" value="1"/>
</dbReference>
<dbReference type="PANTHER" id="PTHR48111">
    <property type="entry name" value="REGULATOR OF RPOS"/>
    <property type="match status" value="1"/>
</dbReference>
<organism evidence="12 13">
    <name type="scientific">Pseudohalioglobus sediminis</name>
    <dbReference type="NCBI Taxonomy" id="2606449"/>
    <lineage>
        <taxon>Bacteria</taxon>
        <taxon>Pseudomonadati</taxon>
        <taxon>Pseudomonadota</taxon>
        <taxon>Gammaproteobacteria</taxon>
        <taxon>Cellvibrionales</taxon>
        <taxon>Halieaceae</taxon>
        <taxon>Pseudohalioglobus</taxon>
    </lineage>
</organism>
<dbReference type="Gene3D" id="3.40.50.2300">
    <property type="match status" value="1"/>
</dbReference>
<dbReference type="InterPro" id="IPR058124">
    <property type="entry name" value="CpxR-like_REC"/>
</dbReference>
<dbReference type="EMBL" id="VTUX01000002">
    <property type="protein sequence ID" value="KAA1193266.1"/>
    <property type="molecule type" value="Genomic_DNA"/>
</dbReference>
<feature type="modified residue" description="4-aspartylphosphate" evidence="8">
    <location>
        <position position="53"/>
    </location>
</feature>
<reference evidence="12 13" key="1">
    <citation type="submission" date="2019-09" db="EMBL/GenBank/DDBJ databases">
        <authorList>
            <person name="Chen X.-Y."/>
        </authorList>
    </citation>
    <scope>NUCLEOTIDE SEQUENCE [LARGE SCALE GENOMIC DNA]</scope>
    <source>
        <strain evidence="12 13">NY5</strain>
    </source>
</reference>
<keyword evidence="3 8" id="KW-0597">Phosphoprotein</keyword>
<dbReference type="Proteomes" id="UP000323708">
    <property type="component" value="Unassembled WGS sequence"/>
</dbReference>
<accession>A0A5B0X1V2</accession>
<dbReference type="InterPro" id="IPR001867">
    <property type="entry name" value="OmpR/PhoB-type_DNA-bd"/>
</dbReference>
<dbReference type="SMART" id="SM00448">
    <property type="entry name" value="REC"/>
    <property type="match status" value="1"/>
</dbReference>
<dbReference type="SUPFAM" id="SSF52172">
    <property type="entry name" value="CheY-like"/>
    <property type="match status" value="1"/>
</dbReference>
<evidence type="ECO:0000256" key="4">
    <source>
        <dbReference type="ARBA" id="ARBA00023012"/>
    </source>
</evidence>
<dbReference type="CDD" id="cd17623">
    <property type="entry name" value="REC_OmpR_CpxR"/>
    <property type="match status" value="1"/>
</dbReference>
<dbReference type="GO" id="GO:0032993">
    <property type="term" value="C:protein-DNA complex"/>
    <property type="evidence" value="ECO:0007669"/>
    <property type="project" value="TreeGrafter"/>
</dbReference>
<dbReference type="InterPro" id="IPR039420">
    <property type="entry name" value="WalR-like"/>
</dbReference>
<protein>
    <submittedName>
        <fullName evidence="12">Response regulator transcription factor</fullName>
    </submittedName>
</protein>
<dbReference type="AlphaFoldDB" id="A0A5B0X1V2"/>
<keyword evidence="2" id="KW-0963">Cytoplasm</keyword>
<evidence type="ECO:0000259" key="11">
    <source>
        <dbReference type="PROSITE" id="PS51755"/>
    </source>
</evidence>
<dbReference type="Pfam" id="PF00072">
    <property type="entry name" value="Response_reg"/>
    <property type="match status" value="1"/>
</dbReference>
<evidence type="ECO:0000256" key="6">
    <source>
        <dbReference type="ARBA" id="ARBA00023125"/>
    </source>
</evidence>
<comment type="caution">
    <text evidence="12">The sequence shown here is derived from an EMBL/GenBank/DDBJ whole genome shotgun (WGS) entry which is preliminary data.</text>
</comment>
<evidence type="ECO:0000256" key="7">
    <source>
        <dbReference type="ARBA" id="ARBA00023163"/>
    </source>
</evidence>
<feature type="domain" description="OmpR/PhoB-type" evidence="11">
    <location>
        <begin position="131"/>
        <end position="229"/>
    </location>
</feature>
<feature type="domain" description="Response regulatory" evidence="10">
    <location>
        <begin position="4"/>
        <end position="117"/>
    </location>
</feature>
<dbReference type="InterPro" id="IPR036388">
    <property type="entry name" value="WH-like_DNA-bd_sf"/>
</dbReference>
<dbReference type="PROSITE" id="PS51755">
    <property type="entry name" value="OMPR_PHOB"/>
    <property type="match status" value="1"/>
</dbReference>
<evidence type="ECO:0000256" key="8">
    <source>
        <dbReference type="PROSITE-ProRule" id="PRU00169"/>
    </source>
</evidence>
<dbReference type="RefSeq" id="WP_149610373.1">
    <property type="nucleotide sequence ID" value="NZ_VTUX01000002.1"/>
</dbReference>
<dbReference type="InterPro" id="IPR016032">
    <property type="entry name" value="Sig_transdc_resp-reg_C-effctor"/>
</dbReference>
<gene>
    <name evidence="12" type="ORF">F0M18_05345</name>
</gene>
<feature type="DNA-binding region" description="OmpR/PhoB-type" evidence="9">
    <location>
        <begin position="131"/>
        <end position="229"/>
    </location>
</feature>
<keyword evidence="4" id="KW-0902">Two-component regulatory system</keyword>
<dbReference type="GO" id="GO:0000976">
    <property type="term" value="F:transcription cis-regulatory region binding"/>
    <property type="evidence" value="ECO:0007669"/>
    <property type="project" value="TreeGrafter"/>
</dbReference>
<dbReference type="InterPro" id="IPR011006">
    <property type="entry name" value="CheY-like_superfamily"/>
</dbReference>
<evidence type="ECO:0000259" key="10">
    <source>
        <dbReference type="PROSITE" id="PS50110"/>
    </source>
</evidence>